<reference evidence="2 3" key="1">
    <citation type="submission" date="2022-06" db="EMBL/GenBank/DDBJ databases">
        <authorList>
            <person name="Jeon C.O."/>
        </authorList>
    </citation>
    <scope>NUCLEOTIDE SEQUENCE [LARGE SCALE GENOMIC DNA]</scope>
    <source>
        <strain evidence="2 3">KCTC 13943</strain>
    </source>
</reference>
<proteinExistence type="predicted"/>
<dbReference type="Proteomes" id="UP001523262">
    <property type="component" value="Unassembled WGS sequence"/>
</dbReference>
<dbReference type="InterPro" id="IPR050276">
    <property type="entry name" value="MshD_Acetyltransferase"/>
</dbReference>
<protein>
    <submittedName>
        <fullName evidence="2">GNAT family N-acetyltransferase</fullName>
    </submittedName>
</protein>
<dbReference type="InterPro" id="IPR000182">
    <property type="entry name" value="GNAT_dom"/>
</dbReference>
<dbReference type="PANTHER" id="PTHR43617:SF30">
    <property type="entry name" value="HISTONE ACETYLTRANSFERASE"/>
    <property type="match status" value="1"/>
</dbReference>
<comment type="caution">
    <text evidence="2">The sequence shown here is derived from an EMBL/GenBank/DDBJ whole genome shotgun (WGS) entry which is preliminary data.</text>
</comment>
<dbReference type="InterPro" id="IPR016181">
    <property type="entry name" value="Acyl_CoA_acyltransferase"/>
</dbReference>
<feature type="domain" description="N-acetyltransferase" evidence="1">
    <location>
        <begin position="1"/>
        <end position="165"/>
    </location>
</feature>
<dbReference type="Gene3D" id="3.40.630.30">
    <property type="match status" value="1"/>
</dbReference>
<name>A0ABT0WAA6_9BACI</name>
<dbReference type="PANTHER" id="PTHR43617">
    <property type="entry name" value="L-AMINO ACID N-ACETYLTRANSFERASE"/>
    <property type="match status" value="1"/>
</dbReference>
<dbReference type="CDD" id="cd04301">
    <property type="entry name" value="NAT_SF"/>
    <property type="match status" value="1"/>
</dbReference>
<dbReference type="SUPFAM" id="SSF55729">
    <property type="entry name" value="Acyl-CoA N-acyltransferases (Nat)"/>
    <property type="match status" value="1"/>
</dbReference>
<evidence type="ECO:0000313" key="3">
    <source>
        <dbReference type="Proteomes" id="UP001523262"/>
    </source>
</evidence>
<evidence type="ECO:0000313" key="2">
    <source>
        <dbReference type="EMBL" id="MCM2533261.1"/>
    </source>
</evidence>
<organism evidence="2 3">
    <name type="scientific">Neobacillus pocheonensis</name>
    <dbReference type="NCBI Taxonomy" id="363869"/>
    <lineage>
        <taxon>Bacteria</taxon>
        <taxon>Bacillati</taxon>
        <taxon>Bacillota</taxon>
        <taxon>Bacilli</taxon>
        <taxon>Bacillales</taxon>
        <taxon>Bacillaceae</taxon>
        <taxon>Neobacillus</taxon>
    </lineage>
</organism>
<accession>A0ABT0WAA6</accession>
<dbReference type="Pfam" id="PF00583">
    <property type="entry name" value="Acetyltransf_1"/>
    <property type="match status" value="1"/>
</dbReference>
<gene>
    <name evidence="2" type="ORF">NDK43_13730</name>
</gene>
<dbReference type="EMBL" id="JAMQCR010000001">
    <property type="protein sequence ID" value="MCM2533261.1"/>
    <property type="molecule type" value="Genomic_DNA"/>
</dbReference>
<dbReference type="PROSITE" id="PS51186">
    <property type="entry name" value="GNAT"/>
    <property type="match status" value="1"/>
</dbReference>
<keyword evidence="3" id="KW-1185">Reference proteome</keyword>
<sequence>MNIRKAVLLDVDSIAKVHVDCWKTTYANIIPDVYIRNLTYEKRAKLWERIIPNGNVFVAEDDNSQIIGFADGGRERTGDYKEYRGEMYSIYILKSYQGLGIGKRLIQAVVNELLKQDLNSMIVWVLKDNISCDFYEKMGGKVVDRKTVDFSGGELIELAYGWKDISSLK</sequence>
<evidence type="ECO:0000259" key="1">
    <source>
        <dbReference type="PROSITE" id="PS51186"/>
    </source>
</evidence>